<dbReference type="InterPro" id="IPR051064">
    <property type="entry name" value="SEC14/CRAL-TRIO_domain"/>
</dbReference>
<dbReference type="GO" id="GO:0005737">
    <property type="term" value="C:cytoplasm"/>
    <property type="evidence" value="ECO:0007669"/>
    <property type="project" value="TreeGrafter"/>
</dbReference>
<keyword evidence="3" id="KW-1185">Reference proteome</keyword>
<dbReference type="PROSITE" id="PS50866">
    <property type="entry name" value="GOLD"/>
    <property type="match status" value="1"/>
</dbReference>
<name>A0A4Y2NBT6_ARAVE</name>
<dbReference type="PANTHER" id="PTHR23324">
    <property type="entry name" value="SEC14 RELATED PROTEIN"/>
    <property type="match status" value="1"/>
</dbReference>
<sequence length="120" mass="14046">MTNERKQLGADFEKLTIPPLCKKEISFEVKEANSNLEWEYDIKSKDIDFSLLFKGETLEPVELIPKQRTDTCYETEKGLFKCEKIGTYTMVLDNSYSWIYPKEVYIRAAINPPKHDNSEK</sequence>
<evidence type="ECO:0000313" key="2">
    <source>
        <dbReference type="EMBL" id="GBN35607.1"/>
    </source>
</evidence>
<organism evidence="2 3">
    <name type="scientific">Araneus ventricosus</name>
    <name type="common">Orbweaver spider</name>
    <name type="synonym">Epeira ventricosa</name>
    <dbReference type="NCBI Taxonomy" id="182803"/>
    <lineage>
        <taxon>Eukaryota</taxon>
        <taxon>Metazoa</taxon>
        <taxon>Ecdysozoa</taxon>
        <taxon>Arthropoda</taxon>
        <taxon>Chelicerata</taxon>
        <taxon>Arachnida</taxon>
        <taxon>Araneae</taxon>
        <taxon>Araneomorphae</taxon>
        <taxon>Entelegynae</taxon>
        <taxon>Araneoidea</taxon>
        <taxon>Araneidae</taxon>
        <taxon>Araneus</taxon>
    </lineage>
</organism>
<dbReference type="OrthoDB" id="6454213at2759"/>
<protein>
    <recommendedName>
        <fullName evidence="1">GOLD domain-containing protein</fullName>
    </recommendedName>
</protein>
<dbReference type="AlphaFoldDB" id="A0A4Y2NBT6"/>
<evidence type="ECO:0000313" key="3">
    <source>
        <dbReference type="Proteomes" id="UP000499080"/>
    </source>
</evidence>
<dbReference type="EMBL" id="BGPR01008721">
    <property type="protein sequence ID" value="GBN35607.1"/>
    <property type="molecule type" value="Genomic_DNA"/>
</dbReference>
<comment type="caution">
    <text evidence="2">The sequence shown here is derived from an EMBL/GenBank/DDBJ whole genome shotgun (WGS) entry which is preliminary data.</text>
</comment>
<gene>
    <name evidence="2" type="ORF">AVEN_174296_1</name>
</gene>
<dbReference type="Proteomes" id="UP000499080">
    <property type="component" value="Unassembled WGS sequence"/>
</dbReference>
<feature type="domain" description="GOLD" evidence="1">
    <location>
        <begin position="5"/>
        <end position="110"/>
    </location>
</feature>
<dbReference type="PANTHER" id="PTHR23324:SF83">
    <property type="entry name" value="SEC14-LIKE PROTEIN 2"/>
    <property type="match status" value="1"/>
</dbReference>
<accession>A0A4Y2NBT6</accession>
<dbReference type="InterPro" id="IPR036598">
    <property type="entry name" value="GOLD_dom_sf"/>
</dbReference>
<dbReference type="SUPFAM" id="SSF101576">
    <property type="entry name" value="Supernatant protein factor (SPF), C-terminal domain"/>
    <property type="match status" value="1"/>
</dbReference>
<evidence type="ECO:0000259" key="1">
    <source>
        <dbReference type="PROSITE" id="PS50866"/>
    </source>
</evidence>
<proteinExistence type="predicted"/>
<reference evidence="2 3" key="1">
    <citation type="journal article" date="2019" name="Sci. Rep.">
        <title>Orb-weaving spider Araneus ventricosus genome elucidates the spidroin gene catalogue.</title>
        <authorList>
            <person name="Kono N."/>
            <person name="Nakamura H."/>
            <person name="Ohtoshi R."/>
            <person name="Moran D.A.P."/>
            <person name="Shinohara A."/>
            <person name="Yoshida Y."/>
            <person name="Fujiwara M."/>
            <person name="Mori M."/>
            <person name="Tomita M."/>
            <person name="Arakawa K."/>
        </authorList>
    </citation>
    <scope>NUCLEOTIDE SEQUENCE [LARGE SCALE GENOMIC DNA]</scope>
</reference>
<dbReference type="Gene3D" id="2.60.120.680">
    <property type="entry name" value="GOLD domain"/>
    <property type="match status" value="1"/>
</dbReference>
<dbReference type="InterPro" id="IPR009038">
    <property type="entry name" value="GOLD_dom"/>
</dbReference>